<keyword evidence="1" id="KW-1133">Transmembrane helix</keyword>
<reference evidence="2 3" key="1">
    <citation type="submission" date="2016-10" db="EMBL/GenBank/DDBJ databases">
        <authorList>
            <person name="de Groot N.N."/>
        </authorList>
    </citation>
    <scope>NUCLEOTIDE SEQUENCE [LARGE SCALE GENOMIC DNA]</scope>
    <source>
        <strain evidence="2 3">CGMCC 4.3491</strain>
    </source>
</reference>
<protein>
    <submittedName>
        <fullName evidence="2">Uncharacterized protein</fullName>
    </submittedName>
</protein>
<dbReference type="RefSeq" id="WP_175494333.1">
    <property type="nucleotide sequence ID" value="NZ_FNPZ01000004.1"/>
</dbReference>
<keyword evidence="3" id="KW-1185">Reference proteome</keyword>
<gene>
    <name evidence="2" type="ORF">SAMN05216554_3536</name>
</gene>
<dbReference type="AlphaFoldDB" id="A0A1H3SPH6"/>
<name>A0A1H3SPH6_9MICO</name>
<keyword evidence="1" id="KW-0812">Transmembrane</keyword>
<dbReference type="EMBL" id="FNPZ01000004">
    <property type="protein sequence ID" value="SDZ39627.1"/>
    <property type="molecule type" value="Genomic_DNA"/>
</dbReference>
<evidence type="ECO:0000313" key="3">
    <source>
        <dbReference type="Proteomes" id="UP000198891"/>
    </source>
</evidence>
<evidence type="ECO:0000313" key="2">
    <source>
        <dbReference type="EMBL" id="SDZ39627.1"/>
    </source>
</evidence>
<organism evidence="2 3">
    <name type="scientific">Herbiconiux ginsengi</name>
    <dbReference type="NCBI Taxonomy" id="381665"/>
    <lineage>
        <taxon>Bacteria</taxon>
        <taxon>Bacillati</taxon>
        <taxon>Actinomycetota</taxon>
        <taxon>Actinomycetes</taxon>
        <taxon>Micrococcales</taxon>
        <taxon>Microbacteriaceae</taxon>
        <taxon>Herbiconiux</taxon>
    </lineage>
</organism>
<evidence type="ECO:0000256" key="1">
    <source>
        <dbReference type="SAM" id="Phobius"/>
    </source>
</evidence>
<dbReference type="Proteomes" id="UP000198891">
    <property type="component" value="Unassembled WGS sequence"/>
</dbReference>
<accession>A0A1H3SPH6</accession>
<feature type="transmembrane region" description="Helical" evidence="1">
    <location>
        <begin position="20"/>
        <end position="44"/>
    </location>
</feature>
<proteinExistence type="predicted"/>
<dbReference type="PROSITE" id="PS51257">
    <property type="entry name" value="PROKAR_LIPOPROTEIN"/>
    <property type="match status" value="1"/>
</dbReference>
<dbReference type="STRING" id="381665.SAMN05216554_3536"/>
<keyword evidence="1" id="KW-0472">Membrane</keyword>
<sequence length="46" mass="4737">MNKAPVGSEAEYRARRRQTVVVNSVLLGACAIAAGGLTVIALALQP</sequence>